<reference evidence="1" key="1">
    <citation type="submission" date="2014-05" db="EMBL/GenBank/DDBJ databases">
        <authorList>
            <person name="Chronopoulou M."/>
        </authorList>
    </citation>
    <scope>NUCLEOTIDE SEQUENCE</scope>
    <source>
        <tissue evidence="1">Whole organism</tissue>
    </source>
</reference>
<protein>
    <submittedName>
        <fullName evidence="1">Uncharacterized protein</fullName>
    </submittedName>
</protein>
<dbReference type="EMBL" id="HACA01013297">
    <property type="protein sequence ID" value="CDW30658.1"/>
    <property type="molecule type" value="Transcribed_RNA"/>
</dbReference>
<organism evidence="1">
    <name type="scientific">Lepeophtheirus salmonis</name>
    <name type="common">Salmon louse</name>
    <name type="synonym">Caligus salmonis</name>
    <dbReference type="NCBI Taxonomy" id="72036"/>
    <lineage>
        <taxon>Eukaryota</taxon>
        <taxon>Metazoa</taxon>
        <taxon>Ecdysozoa</taxon>
        <taxon>Arthropoda</taxon>
        <taxon>Crustacea</taxon>
        <taxon>Multicrustacea</taxon>
        <taxon>Hexanauplia</taxon>
        <taxon>Copepoda</taxon>
        <taxon>Siphonostomatoida</taxon>
        <taxon>Caligidae</taxon>
        <taxon>Lepeophtheirus</taxon>
    </lineage>
</organism>
<accession>A0A0K2TXD4</accession>
<dbReference type="AlphaFoldDB" id="A0A0K2TXD4"/>
<name>A0A0K2TXD4_LEPSM</name>
<proteinExistence type="predicted"/>
<sequence>MNSIALGSGSSGTVLEGGQKRKCWTEIKYEQDIEFLNTSRLLRYQRDKSEKKKRLKRIKKLQIYKKQRARRERIERMKKVIWEFIEEDQRKDD</sequence>
<evidence type="ECO:0000313" key="1">
    <source>
        <dbReference type="EMBL" id="CDW30658.1"/>
    </source>
</evidence>